<sequence>MSKGATHRLQMLKGKTGLTPNILLRIAVCYSLNEPKIPNPNDYDEEGQELNRYTLTGEWDAFYMGLLRERLIVDSLDPEQDLFPQFKAHLNRGVFSIFSRIKDLSDFQSLLPAENAVSPLAELDEVDMYDA</sequence>
<protein>
    <submittedName>
        <fullName evidence="1">Dna sulfur modification protein dnde</fullName>
    </submittedName>
</protein>
<dbReference type="EMBL" id="LNQE01001315">
    <property type="protein sequence ID" value="KUG19212.1"/>
    <property type="molecule type" value="Genomic_DNA"/>
</dbReference>
<dbReference type="InterPro" id="IPR014969">
    <property type="entry name" value="DNA_S_DndE"/>
</dbReference>
<gene>
    <name evidence="1" type="ORF">ASZ90_011085</name>
</gene>
<dbReference type="Pfam" id="PF08870">
    <property type="entry name" value="DndE"/>
    <property type="match status" value="1"/>
</dbReference>
<dbReference type="Gene3D" id="1.10.1220.160">
    <property type="entry name" value="DNA sulphur modification protein DndE"/>
    <property type="match status" value="1"/>
</dbReference>
<comment type="caution">
    <text evidence="1">The sequence shown here is derived from an EMBL/GenBank/DDBJ whole genome shotgun (WGS) entry which is preliminary data.</text>
</comment>
<reference evidence="1" key="1">
    <citation type="journal article" date="2015" name="Proc. Natl. Acad. Sci. U.S.A.">
        <title>Networks of energetic and metabolic interactions define dynamics in microbial communities.</title>
        <authorList>
            <person name="Embree M."/>
            <person name="Liu J.K."/>
            <person name="Al-Bassam M.M."/>
            <person name="Zengler K."/>
        </authorList>
    </citation>
    <scope>NUCLEOTIDE SEQUENCE</scope>
</reference>
<evidence type="ECO:0000313" key="1">
    <source>
        <dbReference type="EMBL" id="KUG19212.1"/>
    </source>
</evidence>
<organism evidence="1">
    <name type="scientific">hydrocarbon metagenome</name>
    <dbReference type="NCBI Taxonomy" id="938273"/>
    <lineage>
        <taxon>unclassified sequences</taxon>
        <taxon>metagenomes</taxon>
        <taxon>ecological metagenomes</taxon>
    </lineage>
</organism>
<dbReference type="NCBIfam" id="TIGR03184">
    <property type="entry name" value="DNA_S_dndE"/>
    <property type="match status" value="1"/>
</dbReference>
<name>A0A0W8FEC3_9ZZZZ</name>
<dbReference type="InterPro" id="IPR038472">
    <property type="entry name" value="DndE_sf"/>
</dbReference>
<proteinExistence type="predicted"/>
<dbReference type="AlphaFoldDB" id="A0A0W8FEC3"/>
<accession>A0A0W8FEC3</accession>